<dbReference type="OrthoDB" id="8196807at2"/>
<organism evidence="2 3">
    <name type="scientific">Bradyrhizobium manausense</name>
    <dbReference type="NCBI Taxonomy" id="989370"/>
    <lineage>
        <taxon>Bacteria</taxon>
        <taxon>Pseudomonadati</taxon>
        <taxon>Pseudomonadota</taxon>
        <taxon>Alphaproteobacteria</taxon>
        <taxon>Hyphomicrobiales</taxon>
        <taxon>Nitrobacteraceae</taxon>
        <taxon>Bradyrhizobium</taxon>
    </lineage>
</organism>
<name>A0A0R3EAR3_9BRAD</name>
<keyword evidence="1" id="KW-0812">Transmembrane</keyword>
<feature type="transmembrane region" description="Helical" evidence="1">
    <location>
        <begin position="51"/>
        <end position="70"/>
    </location>
</feature>
<dbReference type="InterPro" id="IPR003393">
    <property type="entry name" value="NH3_CH4_mOase_A"/>
</dbReference>
<keyword evidence="1" id="KW-0472">Membrane</keyword>
<proteinExistence type="predicted"/>
<reference evidence="2 3" key="1">
    <citation type="submission" date="2015-09" db="EMBL/GenBank/DDBJ databases">
        <title>Draft Genome Sequence of Bradyrhizobium manausense Strain BR 3351T, a Novel Symbiotic Nitrogen-Fixing Alphaproteobacterium Isolated from Brazilian Amazon Rain Forest.</title>
        <authorList>
            <person name="De Araujo J.L."/>
            <person name="Zilli J.E."/>
        </authorList>
    </citation>
    <scope>NUCLEOTIDE SEQUENCE [LARGE SCALE GENOMIC DNA]</scope>
    <source>
        <strain evidence="2 3">BR3351</strain>
    </source>
</reference>
<evidence type="ECO:0000313" key="3">
    <source>
        <dbReference type="Proteomes" id="UP000051936"/>
    </source>
</evidence>
<feature type="transmembrane region" description="Helical" evidence="1">
    <location>
        <begin position="90"/>
        <end position="109"/>
    </location>
</feature>
<evidence type="ECO:0008006" key="4">
    <source>
        <dbReference type="Google" id="ProtNLM"/>
    </source>
</evidence>
<dbReference type="Pfam" id="PF02461">
    <property type="entry name" value="AMO"/>
    <property type="match status" value="1"/>
</dbReference>
<dbReference type="AlphaFoldDB" id="A0A0R3EAR3"/>
<dbReference type="InterPro" id="IPR037001">
    <property type="entry name" value="NH3/CH4_mOase_suA_sf"/>
</dbReference>
<dbReference type="Proteomes" id="UP000051936">
    <property type="component" value="Unassembled WGS sequence"/>
</dbReference>
<keyword evidence="3" id="KW-1185">Reference proteome</keyword>
<protein>
    <recommendedName>
        <fullName evidence="4">Methane monooxygenase/ammonia monooxygenase subunit A</fullName>
    </recommendedName>
</protein>
<keyword evidence="1" id="KW-1133">Transmembrane helix</keyword>
<gene>
    <name evidence="2" type="ORF">AOQ71_05115</name>
</gene>
<dbReference type="Gene3D" id="1.20.1450.10">
    <property type="entry name" value="Ammonia/particulate methane monooxygenase, subunit A"/>
    <property type="match status" value="1"/>
</dbReference>
<comment type="caution">
    <text evidence="2">The sequence shown here is derived from an EMBL/GenBank/DDBJ whole genome shotgun (WGS) entry which is preliminary data.</text>
</comment>
<dbReference type="RefSeq" id="WP_057742704.1">
    <property type="nucleotide sequence ID" value="NZ_LJYG01000026.1"/>
</dbReference>
<dbReference type="EMBL" id="LJYG01000026">
    <property type="protein sequence ID" value="KRQ16351.1"/>
    <property type="molecule type" value="Genomic_DNA"/>
</dbReference>
<feature type="transmembrane region" description="Helical" evidence="1">
    <location>
        <begin position="116"/>
        <end position="133"/>
    </location>
</feature>
<evidence type="ECO:0000313" key="2">
    <source>
        <dbReference type="EMBL" id="KRQ16351.1"/>
    </source>
</evidence>
<feature type="transmembrane region" description="Helical" evidence="1">
    <location>
        <begin position="243"/>
        <end position="263"/>
    </location>
</feature>
<accession>A0A0R3EAR3</accession>
<evidence type="ECO:0000256" key="1">
    <source>
        <dbReference type="SAM" id="Phobius"/>
    </source>
</evidence>
<dbReference type="STRING" id="989370.AOQ71_05115"/>
<feature type="transmembrane region" description="Helical" evidence="1">
    <location>
        <begin position="173"/>
        <end position="190"/>
    </location>
</feature>
<sequence length="293" mass="32378">MNSSGEGRVTSTADIDAAASPRENTRFKDKKGETVISVSGLTPGAARYSRLFDVLVVAAVVTIFGGAIHLHVMLTVGDWDMYVDWKDRQYWPLVMPVSMIMFPAALQAIFWVNFRLPIGATVGATALLIATWIGRYANWWIWTGFPFTEGVPSQALAGALLMDMTLIVLRNSLFTSIIGGFAFGFVFWPSNYSALAPFYLPVEHQGMVASLADMIGYTFPRSNMPEYLRIIERGTLRTFGSSVSWVSAAFAGFICIFMHQLWWRLGLFASQATFLKNSDVVKSFMGIKSSVAS</sequence>